<dbReference type="GeneID" id="25392698"/>
<evidence type="ECO:0000313" key="2">
    <source>
        <dbReference type="Proteomes" id="UP000300067"/>
    </source>
</evidence>
<gene>
    <name evidence="1" type="ORF">DKM28_14230</name>
</gene>
<accession>A0A4P8R3L5</accession>
<dbReference type="Proteomes" id="UP000300067">
    <property type="component" value="Chromosome"/>
</dbReference>
<dbReference type="EMBL" id="CP029709">
    <property type="protein sequence ID" value="QCR17010.1"/>
    <property type="molecule type" value="Genomic_DNA"/>
</dbReference>
<name>A0A4P8R3L5_METMZ</name>
<dbReference type="AlphaFoldDB" id="A0A4P8R3L5"/>
<sequence>METFNVSQIGMEKLFSWELCEFRKNPSLEVVKQLFAKFDQLFSIKIGYEQLGGRINKTKENKEHLLKVLILPEIPLHNNAEFAARATVRKRDVSLQTIIDEGTKANDNLMKIFQTPKELGMSTYQYIFDGVSNKLEMLSLAQLIREKSSLSGKSELSTQSEEDIIYLK</sequence>
<protein>
    <submittedName>
        <fullName evidence="1">Uncharacterized protein</fullName>
    </submittedName>
</protein>
<dbReference type="RefSeq" id="WP_052273689.1">
    <property type="nucleotide sequence ID" value="NZ_CP029709.1"/>
</dbReference>
<organism evidence="1 2">
    <name type="scientific">Methanosarcina mazei</name>
    <name type="common">Methanosarcina frisia</name>
    <dbReference type="NCBI Taxonomy" id="2209"/>
    <lineage>
        <taxon>Archaea</taxon>
        <taxon>Methanobacteriati</taxon>
        <taxon>Methanobacteriota</taxon>
        <taxon>Stenosarchaea group</taxon>
        <taxon>Methanomicrobia</taxon>
        <taxon>Methanosarcinales</taxon>
        <taxon>Methanosarcinaceae</taxon>
        <taxon>Methanosarcina</taxon>
    </lineage>
</organism>
<reference evidence="1 2" key="1">
    <citation type="submission" date="2018-05" db="EMBL/GenBank/DDBJ databases">
        <title>Methanosarcina gilichinskyana sp. nov., a novel methanogenic archaeon isolated from Holocene permafrost, North East Russia.</title>
        <authorList>
            <person name="Oshurkova V."/>
            <person name="Meer M."/>
            <person name="Bochkareva O."/>
            <person name="Shcherbakova V."/>
        </authorList>
    </citation>
    <scope>NUCLEOTIDE SEQUENCE [LARGE SCALE GENOMIC DNA]</scope>
    <source>
        <strain evidence="1 2">JL01</strain>
    </source>
</reference>
<evidence type="ECO:0000313" key="1">
    <source>
        <dbReference type="EMBL" id="QCR17010.1"/>
    </source>
</evidence>
<proteinExistence type="predicted"/>